<name>A0A6F9XJA9_9LACO</name>
<evidence type="ECO:0000313" key="1">
    <source>
        <dbReference type="EMBL" id="GET05297.1"/>
    </source>
</evidence>
<accession>A0A6F9XJA9</accession>
<protein>
    <submittedName>
        <fullName evidence="1">Uncharacterized protein</fullName>
    </submittedName>
</protein>
<organism evidence="1">
    <name type="scientific">Ligilactobacillus agilis</name>
    <dbReference type="NCBI Taxonomy" id="1601"/>
    <lineage>
        <taxon>Bacteria</taxon>
        <taxon>Bacillati</taxon>
        <taxon>Bacillota</taxon>
        <taxon>Bacilli</taxon>
        <taxon>Lactobacillales</taxon>
        <taxon>Lactobacillaceae</taxon>
        <taxon>Ligilactobacillus</taxon>
    </lineage>
</organism>
<reference evidence="1" key="1">
    <citation type="submission" date="2019-10" db="EMBL/GenBank/DDBJ databases">
        <title>Lactobacillus agilis SY212 Whole Genome Sequencing Project.</title>
        <authorList>
            <person name="Suzuki S."/>
            <person name="Endo A."/>
            <person name="Maeno S."/>
            <person name="Shiwa Y."/>
            <person name="Matsutani M."/>
            <person name="Kajikawa A."/>
        </authorList>
    </citation>
    <scope>NUCLEOTIDE SEQUENCE</scope>
    <source>
        <strain evidence="1">SY212</strain>
    </source>
</reference>
<proteinExistence type="predicted"/>
<sequence length="47" mass="5149">MQGLKAQVKQFLKSKGVKVVTLDNGTTIKLQNAKTRDLFNAAVKLGF</sequence>
<dbReference type="Proteomes" id="UP000494265">
    <property type="component" value="Unassembled WGS sequence"/>
</dbReference>
<comment type="caution">
    <text evidence="1">The sequence shown here is derived from an EMBL/GenBank/DDBJ whole genome shotgun (WGS) entry which is preliminary data.</text>
</comment>
<dbReference type="EMBL" id="BLAM01000054">
    <property type="protein sequence ID" value="GET05297.1"/>
    <property type="molecule type" value="Genomic_DNA"/>
</dbReference>
<gene>
    <name evidence="1" type="ORF">SY212_03270</name>
</gene>
<dbReference type="RefSeq" id="WP_172584151.1">
    <property type="nucleotide sequence ID" value="NZ_BLAM01000054.1"/>
</dbReference>
<dbReference type="AlphaFoldDB" id="A0A6F9XJA9"/>